<reference evidence="3" key="1">
    <citation type="submission" date="2023-02" db="EMBL/GenBank/DDBJ databases">
        <title>Genome of toxic invasive species Heracleum sosnowskyi carries increased number of genes despite the absence of recent whole-genome duplications.</title>
        <authorList>
            <person name="Schelkunov M."/>
            <person name="Shtratnikova V."/>
            <person name="Makarenko M."/>
            <person name="Klepikova A."/>
            <person name="Omelchenko D."/>
            <person name="Novikova G."/>
            <person name="Obukhova E."/>
            <person name="Bogdanov V."/>
            <person name="Penin A."/>
            <person name="Logacheva M."/>
        </authorList>
    </citation>
    <scope>NUCLEOTIDE SEQUENCE</scope>
    <source>
        <strain evidence="3">Hsosn_3</strain>
        <tissue evidence="3">Leaf</tissue>
    </source>
</reference>
<dbReference type="AlphaFoldDB" id="A0AAD8JEB8"/>
<accession>A0AAD8JEB8</accession>
<dbReference type="InterPro" id="IPR019557">
    <property type="entry name" value="AminoTfrase-like_pln_mobile"/>
</dbReference>
<feature type="region of interest" description="Disordered" evidence="1">
    <location>
        <begin position="552"/>
        <end position="586"/>
    </location>
</feature>
<dbReference type="EMBL" id="JAUIZM010000001">
    <property type="protein sequence ID" value="KAK1401533.1"/>
    <property type="molecule type" value="Genomic_DNA"/>
</dbReference>
<dbReference type="GO" id="GO:0010073">
    <property type="term" value="P:meristem maintenance"/>
    <property type="evidence" value="ECO:0007669"/>
    <property type="project" value="InterPro"/>
</dbReference>
<protein>
    <recommendedName>
        <fullName evidence="2">Aminotransferase-like plant mobile domain-containing protein</fullName>
    </recommendedName>
</protein>
<dbReference type="PANTHER" id="PTHR46033">
    <property type="entry name" value="PROTEIN MAIN-LIKE 2"/>
    <property type="match status" value="1"/>
</dbReference>
<dbReference type="InterPro" id="IPR044824">
    <property type="entry name" value="MAIN-like"/>
</dbReference>
<dbReference type="Proteomes" id="UP001237642">
    <property type="component" value="Unassembled WGS sequence"/>
</dbReference>
<proteinExistence type="predicted"/>
<evidence type="ECO:0000259" key="2">
    <source>
        <dbReference type="Pfam" id="PF10536"/>
    </source>
</evidence>
<evidence type="ECO:0000256" key="1">
    <source>
        <dbReference type="SAM" id="MobiDB-lite"/>
    </source>
</evidence>
<organism evidence="3 4">
    <name type="scientific">Heracleum sosnowskyi</name>
    <dbReference type="NCBI Taxonomy" id="360622"/>
    <lineage>
        <taxon>Eukaryota</taxon>
        <taxon>Viridiplantae</taxon>
        <taxon>Streptophyta</taxon>
        <taxon>Embryophyta</taxon>
        <taxon>Tracheophyta</taxon>
        <taxon>Spermatophyta</taxon>
        <taxon>Magnoliopsida</taxon>
        <taxon>eudicotyledons</taxon>
        <taxon>Gunneridae</taxon>
        <taxon>Pentapetalae</taxon>
        <taxon>asterids</taxon>
        <taxon>campanulids</taxon>
        <taxon>Apiales</taxon>
        <taxon>Apiaceae</taxon>
        <taxon>Apioideae</taxon>
        <taxon>apioid superclade</taxon>
        <taxon>Tordylieae</taxon>
        <taxon>Tordyliinae</taxon>
        <taxon>Heracleum</taxon>
    </lineage>
</organism>
<sequence length="586" mass="65564">MHIIVDSNVSDDAYSDDIELQPGPRDPTVLYLQVEHRSTNVWNVGGGDSQRSRVRCKFPALHPRMVQILRNLRFDWVARLADGNVITGCTRVEGAEGGWSKLIKEMFGSPPGRALNYGRLKLSWLDSVVPEVLVDDADDDELVRYTQAYLLQLLGGVLFTDHQGSQVHCMFIPLLQIFSHCETLSWGSGVLAYLYRELCKSCKIGVEEIAGCVLLVQLWAWTRLPTLAHVPSFHPLDIWGDHKGPYGLRWSGPKSFVDVSSHVISIFDRISAIARGDVVGGSKSLIDSIANHGRHVLEYQYSRGLFQDFPVDVQCAREETLRGKTKKVGHKGGRGGINAPKRRKLDIDNEAGDHVHEDVHLGDEDHLVEGGGQDFADFFAGGTSTYDLDEGPHVDLSAPCPHPTFDCADSEFPPPQQHRATTIVRPSPSSYVPSFRLLASNDFLTPPEQPPVEDNVEEHPELQTHRDTTIVQLSQSAYVPTFRLLASNDFITPPLVEQHDQQPSEEPRRQQQAPAEEFVQEQPPTEGIIEEQPVVEQLQAPIEEQEEVAHEAHPMKLRTLNRHPPKCGTDGVKKAPEVKQHYKRIR</sequence>
<keyword evidence="4" id="KW-1185">Reference proteome</keyword>
<name>A0AAD8JEB8_9APIA</name>
<gene>
    <name evidence="3" type="ORF">POM88_001138</name>
</gene>
<feature type="compositionally biased region" description="Basic residues" evidence="1">
    <location>
        <begin position="555"/>
        <end position="565"/>
    </location>
</feature>
<comment type="caution">
    <text evidence="3">The sequence shown here is derived from an EMBL/GenBank/DDBJ whole genome shotgun (WGS) entry which is preliminary data.</text>
</comment>
<feature type="compositionally biased region" description="Basic and acidic residues" evidence="1">
    <location>
        <begin position="497"/>
        <end position="509"/>
    </location>
</feature>
<feature type="domain" description="Aminotransferase-like plant mobile" evidence="2">
    <location>
        <begin position="102"/>
        <end position="255"/>
    </location>
</feature>
<feature type="compositionally biased region" description="Basic and acidic residues" evidence="1">
    <location>
        <begin position="571"/>
        <end position="580"/>
    </location>
</feature>
<dbReference type="PANTHER" id="PTHR46033:SF8">
    <property type="entry name" value="PROTEIN MAINTENANCE OF MERISTEMS-LIKE"/>
    <property type="match status" value="1"/>
</dbReference>
<evidence type="ECO:0000313" key="4">
    <source>
        <dbReference type="Proteomes" id="UP001237642"/>
    </source>
</evidence>
<dbReference type="Pfam" id="PF10536">
    <property type="entry name" value="PMD"/>
    <property type="match status" value="1"/>
</dbReference>
<reference evidence="3" key="2">
    <citation type="submission" date="2023-05" db="EMBL/GenBank/DDBJ databases">
        <authorList>
            <person name="Schelkunov M.I."/>
        </authorList>
    </citation>
    <scope>NUCLEOTIDE SEQUENCE</scope>
    <source>
        <strain evidence="3">Hsosn_3</strain>
        <tissue evidence="3">Leaf</tissue>
    </source>
</reference>
<evidence type="ECO:0000313" key="3">
    <source>
        <dbReference type="EMBL" id="KAK1401533.1"/>
    </source>
</evidence>
<feature type="region of interest" description="Disordered" evidence="1">
    <location>
        <begin position="497"/>
        <end position="527"/>
    </location>
</feature>